<feature type="domain" description="Serine aminopeptidase S33" evidence="3">
    <location>
        <begin position="25"/>
        <end position="141"/>
    </location>
</feature>
<dbReference type="SUPFAM" id="SSF53474">
    <property type="entry name" value="alpha/beta-Hydrolases"/>
    <property type="match status" value="1"/>
</dbReference>
<dbReference type="Pfam" id="PF12146">
    <property type="entry name" value="Hydrolase_4"/>
    <property type="match status" value="1"/>
</dbReference>
<organism evidence="4 5">
    <name type="scientific">Amycolatopsis acididurans</name>
    <dbReference type="NCBI Taxonomy" id="2724524"/>
    <lineage>
        <taxon>Bacteria</taxon>
        <taxon>Bacillati</taxon>
        <taxon>Actinomycetota</taxon>
        <taxon>Actinomycetes</taxon>
        <taxon>Pseudonocardiales</taxon>
        <taxon>Pseudonocardiaceae</taxon>
        <taxon>Amycolatopsis</taxon>
    </lineage>
</organism>
<dbReference type="Proteomes" id="UP000715441">
    <property type="component" value="Unassembled WGS sequence"/>
</dbReference>
<evidence type="ECO:0000256" key="2">
    <source>
        <dbReference type="ARBA" id="ARBA00022801"/>
    </source>
</evidence>
<dbReference type="InterPro" id="IPR022742">
    <property type="entry name" value="Hydrolase_4"/>
</dbReference>
<evidence type="ECO:0000313" key="4">
    <source>
        <dbReference type="EMBL" id="NKQ55614.1"/>
    </source>
</evidence>
<gene>
    <name evidence="4" type="ORF">HFP15_22275</name>
</gene>
<dbReference type="PANTHER" id="PTHR22946">
    <property type="entry name" value="DIENELACTONE HYDROLASE DOMAIN-CONTAINING PROTEIN-RELATED"/>
    <property type="match status" value="1"/>
</dbReference>
<dbReference type="InterPro" id="IPR050261">
    <property type="entry name" value="FrsA_esterase"/>
</dbReference>
<dbReference type="EMBL" id="JAAXLS010000016">
    <property type="protein sequence ID" value="NKQ55614.1"/>
    <property type="molecule type" value="Genomic_DNA"/>
</dbReference>
<dbReference type="PANTHER" id="PTHR22946:SF9">
    <property type="entry name" value="POLYKETIDE TRANSFERASE AF380"/>
    <property type="match status" value="1"/>
</dbReference>
<accession>A0ABX1J9N9</accession>
<dbReference type="GO" id="GO:0016787">
    <property type="term" value="F:hydrolase activity"/>
    <property type="evidence" value="ECO:0007669"/>
    <property type="project" value="UniProtKB-KW"/>
</dbReference>
<evidence type="ECO:0000256" key="1">
    <source>
        <dbReference type="ARBA" id="ARBA00008645"/>
    </source>
</evidence>
<comment type="caution">
    <text evidence="4">The sequence shown here is derived from an EMBL/GenBank/DDBJ whole genome shotgun (WGS) entry which is preliminary data.</text>
</comment>
<protein>
    <submittedName>
        <fullName evidence="4">Alpha/beta fold hydrolase</fullName>
    </submittedName>
</protein>
<comment type="similarity">
    <text evidence="1">Belongs to the AB hydrolase superfamily.</text>
</comment>
<sequence length="262" mass="28646">MHQAELVSLDGVPLEAVVHSPQGQSSRGVVIQAHGINADMSEGGMFVRLAGRLADSGFAVLRFSFRGHGNSGGTQRGATIAGEMLDLQAAVEFMTARHEGPVTLVASSFGAVATSLSLPWLDDRLSQIVLWNPVLDLTHTFVDPQLPWGKENYSPEQQRLLHTQGFLVVDDEFELGRVLFEEFQHYRPRDYFVASSVPGLVVHGDRDSAVSYEIARSSAAARRNCDFYTVSGSDHGFDTRAREDEAIEVSIDWLTSNALGTQ</sequence>
<keyword evidence="2 4" id="KW-0378">Hydrolase</keyword>
<dbReference type="InterPro" id="IPR029058">
    <property type="entry name" value="AB_hydrolase_fold"/>
</dbReference>
<dbReference type="Gene3D" id="3.40.50.1820">
    <property type="entry name" value="alpha/beta hydrolase"/>
    <property type="match status" value="1"/>
</dbReference>
<keyword evidence="5" id="KW-1185">Reference proteome</keyword>
<evidence type="ECO:0000313" key="5">
    <source>
        <dbReference type="Proteomes" id="UP000715441"/>
    </source>
</evidence>
<proteinExistence type="inferred from homology"/>
<reference evidence="4 5" key="1">
    <citation type="submission" date="2020-04" db="EMBL/GenBank/DDBJ databases">
        <title>Novel species.</title>
        <authorList>
            <person name="Teo W.F.A."/>
            <person name="Lipun K."/>
            <person name="Srisuk N."/>
            <person name="Duangmal K."/>
        </authorList>
    </citation>
    <scope>NUCLEOTIDE SEQUENCE [LARGE SCALE GENOMIC DNA]</scope>
    <source>
        <strain evidence="4 5">K13G38</strain>
    </source>
</reference>
<name>A0ABX1J9N9_9PSEU</name>
<evidence type="ECO:0000259" key="3">
    <source>
        <dbReference type="Pfam" id="PF12146"/>
    </source>
</evidence>